<evidence type="ECO:0000256" key="12">
    <source>
        <dbReference type="SAM" id="MobiDB-lite"/>
    </source>
</evidence>
<evidence type="ECO:0000256" key="9">
    <source>
        <dbReference type="ARBA" id="ARBA00023242"/>
    </source>
</evidence>
<organism evidence="15 16">
    <name type="scientific">Drosophila rubida</name>
    <dbReference type="NCBI Taxonomy" id="30044"/>
    <lineage>
        <taxon>Eukaryota</taxon>
        <taxon>Metazoa</taxon>
        <taxon>Ecdysozoa</taxon>
        <taxon>Arthropoda</taxon>
        <taxon>Hexapoda</taxon>
        <taxon>Insecta</taxon>
        <taxon>Pterygota</taxon>
        <taxon>Neoptera</taxon>
        <taxon>Endopterygota</taxon>
        <taxon>Diptera</taxon>
        <taxon>Brachycera</taxon>
        <taxon>Muscomorpha</taxon>
        <taxon>Ephydroidea</taxon>
        <taxon>Drosophilidae</taxon>
        <taxon>Drosophila</taxon>
    </lineage>
</organism>
<dbReference type="Gene3D" id="3.40.1800.20">
    <property type="match status" value="1"/>
</dbReference>
<dbReference type="InterPro" id="IPR013087">
    <property type="entry name" value="Znf_C2H2_type"/>
</dbReference>
<proteinExistence type="predicted"/>
<evidence type="ECO:0000313" key="16">
    <source>
        <dbReference type="Proteomes" id="UP001200034"/>
    </source>
</evidence>
<dbReference type="SMART" id="SM00868">
    <property type="entry name" value="zf-AD"/>
    <property type="match status" value="1"/>
</dbReference>
<comment type="subcellular location">
    <subcellularLocation>
        <location evidence="1">Nucleus</location>
    </subcellularLocation>
</comment>
<gene>
    <name evidence="15" type="ORF">KR093_003641</name>
</gene>
<dbReference type="SMART" id="SM00355">
    <property type="entry name" value="ZnF_C2H2"/>
    <property type="match status" value="3"/>
</dbReference>
<keyword evidence="7" id="KW-0238">DNA-binding</keyword>
<dbReference type="InterPro" id="IPR036236">
    <property type="entry name" value="Znf_C2H2_sf"/>
</dbReference>
<evidence type="ECO:0000256" key="10">
    <source>
        <dbReference type="PROSITE-ProRule" id="PRU00042"/>
    </source>
</evidence>
<dbReference type="Pfam" id="PF07776">
    <property type="entry name" value="zf-AD"/>
    <property type="match status" value="1"/>
</dbReference>
<feature type="domain" description="C2H2-type" evidence="13">
    <location>
        <begin position="188"/>
        <end position="215"/>
    </location>
</feature>
<dbReference type="PROSITE" id="PS51915">
    <property type="entry name" value="ZAD"/>
    <property type="match status" value="1"/>
</dbReference>
<evidence type="ECO:0000256" key="2">
    <source>
        <dbReference type="ARBA" id="ARBA00022723"/>
    </source>
</evidence>
<dbReference type="GO" id="GO:0008270">
    <property type="term" value="F:zinc ion binding"/>
    <property type="evidence" value="ECO:0007669"/>
    <property type="project" value="UniProtKB-UniRule"/>
</dbReference>
<dbReference type="Proteomes" id="UP001200034">
    <property type="component" value="Unassembled WGS sequence"/>
</dbReference>
<dbReference type="Pfam" id="PF00096">
    <property type="entry name" value="zf-C2H2"/>
    <property type="match status" value="2"/>
</dbReference>
<feature type="domain" description="ZAD" evidence="14">
    <location>
        <begin position="4"/>
        <end position="85"/>
    </location>
</feature>
<feature type="domain" description="C2H2-type" evidence="13">
    <location>
        <begin position="124"/>
        <end position="151"/>
    </location>
</feature>
<evidence type="ECO:0000256" key="7">
    <source>
        <dbReference type="ARBA" id="ARBA00023125"/>
    </source>
</evidence>
<feature type="domain" description="C2H2-type" evidence="13">
    <location>
        <begin position="216"/>
        <end position="239"/>
    </location>
</feature>
<dbReference type="InterPro" id="IPR012934">
    <property type="entry name" value="Znf_AD"/>
</dbReference>
<dbReference type="PROSITE" id="PS50157">
    <property type="entry name" value="ZINC_FINGER_C2H2_2"/>
    <property type="match status" value="3"/>
</dbReference>
<accession>A0AAD4PJB7</accession>
<comment type="caution">
    <text evidence="15">The sequence shown here is derived from an EMBL/GenBank/DDBJ whole genome shotgun (WGS) entry which is preliminary data.</text>
</comment>
<evidence type="ECO:0000259" key="14">
    <source>
        <dbReference type="PROSITE" id="PS51915"/>
    </source>
</evidence>
<evidence type="ECO:0000256" key="8">
    <source>
        <dbReference type="ARBA" id="ARBA00023163"/>
    </source>
</evidence>
<dbReference type="EMBL" id="JAJJHW010002774">
    <property type="protein sequence ID" value="KAH8365706.1"/>
    <property type="molecule type" value="Genomic_DNA"/>
</dbReference>
<keyword evidence="3" id="KW-0677">Repeat</keyword>
<keyword evidence="9" id="KW-0539">Nucleus</keyword>
<evidence type="ECO:0000256" key="3">
    <source>
        <dbReference type="ARBA" id="ARBA00022737"/>
    </source>
</evidence>
<feature type="compositionally biased region" description="Basic residues" evidence="12">
    <location>
        <begin position="162"/>
        <end position="183"/>
    </location>
</feature>
<evidence type="ECO:0000256" key="6">
    <source>
        <dbReference type="ARBA" id="ARBA00023015"/>
    </source>
</evidence>
<evidence type="ECO:0000313" key="15">
    <source>
        <dbReference type="EMBL" id="KAH8365706.1"/>
    </source>
</evidence>
<evidence type="ECO:0000256" key="1">
    <source>
        <dbReference type="ARBA" id="ARBA00004123"/>
    </source>
</evidence>
<dbReference type="PANTHER" id="PTHR23235">
    <property type="entry name" value="KRUEPPEL-LIKE TRANSCRIPTION FACTOR"/>
    <property type="match status" value="1"/>
</dbReference>
<feature type="binding site" evidence="11">
    <location>
        <position position="9"/>
    </location>
    <ligand>
        <name>Zn(2+)</name>
        <dbReference type="ChEBI" id="CHEBI:29105"/>
    </ligand>
</feature>
<name>A0AAD4PJB7_9MUSC</name>
<dbReference type="FunFam" id="3.30.160.60:FF:001228">
    <property type="entry name" value="Zinc finger protein 236"/>
    <property type="match status" value="1"/>
</dbReference>
<sequence length="255" mass="29821">MEYEICRICLNSTVTLVDIFAKREQTDHLNPEPCLADMLNEIAVCCVERDDAFPQHICLSCVLSAQNAWRFKRKCEDGYKQLLTIKEQQEQRRKEHELAAKEDIKPLAQLVDKEQEVSVMLKPYKCQICSKAFADVTILRVHKKWHAEIRSKAQTSLPPVSRKSRKEVKKKSMSKKRSRKNTTAKRPFQCSDCEQGFYSNLPLKRHMRIHTGECPYKCPHCPEAFYRSDYRAAHIKKIHNITDRPPRLKMSKTTK</sequence>
<keyword evidence="16" id="KW-1185">Reference proteome</keyword>
<dbReference type="SUPFAM" id="SSF57667">
    <property type="entry name" value="beta-beta-alpha zinc fingers"/>
    <property type="match status" value="2"/>
</dbReference>
<evidence type="ECO:0000256" key="4">
    <source>
        <dbReference type="ARBA" id="ARBA00022771"/>
    </source>
</evidence>
<protein>
    <submittedName>
        <fullName evidence="15">Uncharacterized protein</fullName>
    </submittedName>
</protein>
<dbReference type="Gene3D" id="3.30.160.60">
    <property type="entry name" value="Classic Zinc Finger"/>
    <property type="match status" value="3"/>
</dbReference>
<dbReference type="GO" id="GO:0005634">
    <property type="term" value="C:nucleus"/>
    <property type="evidence" value="ECO:0007669"/>
    <property type="project" value="UniProtKB-SubCell"/>
</dbReference>
<feature type="binding site" evidence="11">
    <location>
        <position position="61"/>
    </location>
    <ligand>
        <name>Zn(2+)</name>
        <dbReference type="ChEBI" id="CHEBI:29105"/>
    </ligand>
</feature>
<evidence type="ECO:0000259" key="13">
    <source>
        <dbReference type="PROSITE" id="PS50157"/>
    </source>
</evidence>
<dbReference type="AlphaFoldDB" id="A0AAD4PJB7"/>
<dbReference type="PROSITE" id="PS00028">
    <property type="entry name" value="ZINC_FINGER_C2H2_1"/>
    <property type="match status" value="3"/>
</dbReference>
<evidence type="ECO:0000256" key="11">
    <source>
        <dbReference type="PROSITE-ProRule" id="PRU01263"/>
    </source>
</evidence>
<dbReference type="SUPFAM" id="SSF57716">
    <property type="entry name" value="Glucocorticoid receptor-like (DNA-binding domain)"/>
    <property type="match status" value="1"/>
</dbReference>
<keyword evidence="5 11" id="KW-0862">Zinc</keyword>
<dbReference type="FunFam" id="3.30.160.60:FF:000325">
    <property type="entry name" value="ZFP90 zinc finger protein"/>
    <property type="match status" value="1"/>
</dbReference>
<keyword evidence="2 11" id="KW-0479">Metal-binding</keyword>
<keyword evidence="8" id="KW-0804">Transcription</keyword>
<feature type="region of interest" description="Disordered" evidence="12">
    <location>
        <begin position="152"/>
        <end position="185"/>
    </location>
</feature>
<keyword evidence="6" id="KW-0805">Transcription regulation</keyword>
<dbReference type="GO" id="GO:0003677">
    <property type="term" value="F:DNA binding"/>
    <property type="evidence" value="ECO:0007669"/>
    <property type="project" value="UniProtKB-KW"/>
</dbReference>
<reference evidence="15" key="1">
    <citation type="journal article" date="2021" name="Mol. Ecol. Resour.">
        <title>Phylogenomic analyses of the genus Drosophila reveals genomic signals of climate adaptation.</title>
        <authorList>
            <person name="Li F."/>
            <person name="Rane R.V."/>
            <person name="Luria V."/>
            <person name="Xiong Z."/>
            <person name="Chen J."/>
            <person name="Li Z."/>
            <person name="Catullo R.A."/>
            <person name="Griffin P.C."/>
            <person name="Schiffer M."/>
            <person name="Pearce S."/>
            <person name="Lee S.F."/>
            <person name="McElroy K."/>
            <person name="Stocker A."/>
            <person name="Shirriffs J."/>
            <person name="Cockerell F."/>
            <person name="Coppin C."/>
            <person name="Sgro C.M."/>
            <person name="Karger A."/>
            <person name="Cain J.W."/>
            <person name="Weber J.A."/>
            <person name="Santpere G."/>
            <person name="Kirschner M.W."/>
            <person name="Hoffmann A.A."/>
            <person name="Oakeshott J.G."/>
            <person name="Zhang G."/>
        </authorList>
    </citation>
    <scope>NUCLEOTIDE SEQUENCE</scope>
    <source>
        <strain evidence="15">BGI-SZ-2011g</strain>
    </source>
</reference>
<evidence type="ECO:0000256" key="5">
    <source>
        <dbReference type="ARBA" id="ARBA00022833"/>
    </source>
</evidence>
<keyword evidence="4 10" id="KW-0863">Zinc-finger</keyword>
<feature type="binding site" evidence="11">
    <location>
        <position position="58"/>
    </location>
    <ligand>
        <name>Zn(2+)</name>
        <dbReference type="ChEBI" id="CHEBI:29105"/>
    </ligand>
</feature>
<feature type="binding site" evidence="11">
    <location>
        <position position="6"/>
    </location>
    <ligand>
        <name>Zn(2+)</name>
        <dbReference type="ChEBI" id="CHEBI:29105"/>
    </ligand>
</feature>